<dbReference type="Gene3D" id="3.30.900.20">
    <property type="match status" value="1"/>
</dbReference>
<dbReference type="AlphaFoldDB" id="A0A1W0X3A9"/>
<comment type="caution">
    <text evidence="1">The sequence shown here is derived from an EMBL/GenBank/DDBJ whole genome shotgun (WGS) entry which is preliminary data.</text>
</comment>
<name>A0A1W0X3A9_HYPEX</name>
<dbReference type="PANTHER" id="PTHR15681:SF1">
    <property type="entry name" value="MAD2L1-BINDING PROTEIN"/>
    <property type="match status" value="1"/>
</dbReference>
<reference evidence="2" key="1">
    <citation type="submission" date="2017-01" db="EMBL/GenBank/DDBJ databases">
        <title>Comparative genomics of anhydrobiosis in the tardigrade Hypsibius dujardini.</title>
        <authorList>
            <person name="Yoshida Y."/>
            <person name="Koutsovoulos G."/>
            <person name="Laetsch D."/>
            <person name="Stevens L."/>
            <person name="Kumar S."/>
            <person name="Horikawa D."/>
            <person name="Ishino K."/>
            <person name="Komine S."/>
            <person name="Tomita M."/>
            <person name="Blaxter M."/>
            <person name="Arakawa K."/>
        </authorList>
    </citation>
    <scope>NUCLEOTIDE SEQUENCE [LARGE SCALE GENOMIC DNA]</scope>
    <source>
        <strain evidence="2">Z151</strain>
    </source>
</reference>
<dbReference type="GO" id="GO:0005634">
    <property type="term" value="C:nucleus"/>
    <property type="evidence" value="ECO:0007669"/>
    <property type="project" value="InterPro"/>
</dbReference>
<proteinExistence type="predicted"/>
<evidence type="ECO:0000313" key="1">
    <source>
        <dbReference type="EMBL" id="OQV21911.1"/>
    </source>
</evidence>
<dbReference type="Proteomes" id="UP000192578">
    <property type="component" value="Unassembled WGS sequence"/>
</dbReference>
<dbReference type="GO" id="GO:0007096">
    <property type="term" value="P:regulation of exit from mitosis"/>
    <property type="evidence" value="ECO:0007669"/>
    <property type="project" value="InterPro"/>
</dbReference>
<dbReference type="PANTHER" id="PTHR15681">
    <property type="entry name" value="MAD2L1-BINDING PROTEIN"/>
    <property type="match status" value="1"/>
</dbReference>
<accession>A0A1W0X3A9</accession>
<dbReference type="OrthoDB" id="6334764at2759"/>
<gene>
    <name evidence="1" type="ORF">BV898_04124</name>
</gene>
<organism evidence="1 2">
    <name type="scientific">Hypsibius exemplaris</name>
    <name type="common">Freshwater tardigrade</name>
    <dbReference type="NCBI Taxonomy" id="2072580"/>
    <lineage>
        <taxon>Eukaryota</taxon>
        <taxon>Metazoa</taxon>
        <taxon>Ecdysozoa</taxon>
        <taxon>Tardigrada</taxon>
        <taxon>Eutardigrada</taxon>
        <taxon>Parachela</taxon>
        <taxon>Hypsibioidea</taxon>
        <taxon>Hypsibiidae</taxon>
        <taxon>Hypsibius</taxon>
    </lineage>
</organism>
<sequence>MAHSFLEVAINPAIQREHLGNLVVGIIKQILFHRDQMPMPFEILDRHVKSGRSRTLNERLPALHSQLRDLFHSITQTFAGRNIYVDQVELLFGQNRFNVKEAHRICLPLLFPARKALADLFMRPDDLNSILRRLLEEDPFCKFPLGGPTYLHVFVHASPLDIGDPFLDFFEPMLRFSPDDSPSCPQSVFNLHYSNCRSSSSTMCPTSTVSRSASHWSVSQSDRRGRDLSEEDGVRKRLFDDSQLLNNSAVLSDPYQEETCEEDTSDAEFGEIDGEADSASGDVENVEISGGEACDASRFLWYRSKTVIAGWSPQSSNG</sequence>
<dbReference type="InterPro" id="IPR053729">
    <property type="entry name" value="MAD2L1BP_domain_sf"/>
</dbReference>
<evidence type="ECO:0000313" key="2">
    <source>
        <dbReference type="Proteomes" id="UP000192578"/>
    </source>
</evidence>
<dbReference type="EMBL" id="MTYJ01000020">
    <property type="protein sequence ID" value="OQV21911.1"/>
    <property type="molecule type" value="Genomic_DNA"/>
</dbReference>
<protein>
    <submittedName>
        <fullName evidence="1">Uncharacterized protein</fullName>
    </submittedName>
</protein>
<dbReference type="InterPro" id="IPR009511">
    <property type="entry name" value="MAD1/Cdc20-bound-Mad2-bd"/>
</dbReference>
<keyword evidence="2" id="KW-1185">Reference proteome</keyword>